<dbReference type="InParanoid" id="A0A409X8W1"/>
<feature type="region of interest" description="Disordered" evidence="1">
    <location>
        <begin position="1"/>
        <end position="126"/>
    </location>
</feature>
<dbReference type="EMBL" id="NHYE01003930">
    <property type="protein sequence ID" value="PPQ87161.1"/>
    <property type="molecule type" value="Genomic_DNA"/>
</dbReference>
<reference evidence="2 3" key="1">
    <citation type="journal article" date="2018" name="Evol. Lett.">
        <title>Horizontal gene cluster transfer increased hallucinogenic mushroom diversity.</title>
        <authorList>
            <person name="Reynolds H.T."/>
            <person name="Vijayakumar V."/>
            <person name="Gluck-Thaler E."/>
            <person name="Korotkin H.B."/>
            <person name="Matheny P.B."/>
            <person name="Slot J.C."/>
        </authorList>
    </citation>
    <scope>NUCLEOTIDE SEQUENCE [LARGE SCALE GENOMIC DNA]</scope>
    <source>
        <strain evidence="2 3">SRW20</strain>
    </source>
</reference>
<keyword evidence="3" id="KW-1185">Reference proteome</keyword>
<comment type="caution">
    <text evidence="2">The sequence shown here is derived from an EMBL/GenBank/DDBJ whole genome shotgun (WGS) entry which is preliminary data.</text>
</comment>
<dbReference type="AlphaFoldDB" id="A0A409X8W1"/>
<evidence type="ECO:0000256" key="1">
    <source>
        <dbReference type="SAM" id="MobiDB-lite"/>
    </source>
</evidence>
<name>A0A409X8W1_9AGAR</name>
<evidence type="ECO:0000313" key="3">
    <source>
        <dbReference type="Proteomes" id="UP000284706"/>
    </source>
</evidence>
<dbReference type="Proteomes" id="UP000284706">
    <property type="component" value="Unassembled WGS sequence"/>
</dbReference>
<sequence length="189" mass="20335">MVKETQPAARTGKKRAASSPVPPDQDNRPQKHLKTVSGHPGAGVKTRPSASAVNARTSQRAGHGSRQAAEEEPDIPVHEPSSGIKNGKTRKNPSSDVSKDTDLTPNGHGMRGSSAAMDVDSTEEDEEYKDALGKTDPYGENWTFEVNGDYYFWASEPVQGERGTLESIGSYRAPGGEDFQVLPAGWIFP</sequence>
<gene>
    <name evidence="2" type="ORF">CVT26_008798</name>
</gene>
<accession>A0A409X8W1</accession>
<protein>
    <submittedName>
        <fullName evidence="2">Uncharacterized protein</fullName>
    </submittedName>
</protein>
<feature type="non-terminal residue" evidence="2">
    <location>
        <position position="189"/>
    </location>
</feature>
<organism evidence="2 3">
    <name type="scientific">Gymnopilus dilepis</name>
    <dbReference type="NCBI Taxonomy" id="231916"/>
    <lineage>
        <taxon>Eukaryota</taxon>
        <taxon>Fungi</taxon>
        <taxon>Dikarya</taxon>
        <taxon>Basidiomycota</taxon>
        <taxon>Agaricomycotina</taxon>
        <taxon>Agaricomycetes</taxon>
        <taxon>Agaricomycetidae</taxon>
        <taxon>Agaricales</taxon>
        <taxon>Agaricineae</taxon>
        <taxon>Hymenogastraceae</taxon>
        <taxon>Gymnopilus</taxon>
    </lineage>
</organism>
<evidence type="ECO:0000313" key="2">
    <source>
        <dbReference type="EMBL" id="PPQ87161.1"/>
    </source>
</evidence>
<feature type="compositionally biased region" description="Polar residues" evidence="1">
    <location>
        <begin position="48"/>
        <end position="60"/>
    </location>
</feature>
<proteinExistence type="predicted"/>